<dbReference type="PANTHER" id="PTHR13914">
    <property type="entry name" value="PROLINE OXIDASE"/>
    <property type="match status" value="1"/>
</dbReference>
<keyword evidence="3 5" id="KW-0560">Oxidoreductase</keyword>
<organism evidence="7 8">
    <name type="scientific">Clathrus columnatus</name>
    <dbReference type="NCBI Taxonomy" id="1419009"/>
    <lineage>
        <taxon>Eukaryota</taxon>
        <taxon>Fungi</taxon>
        <taxon>Dikarya</taxon>
        <taxon>Basidiomycota</taxon>
        <taxon>Agaricomycotina</taxon>
        <taxon>Agaricomycetes</taxon>
        <taxon>Phallomycetidae</taxon>
        <taxon>Phallales</taxon>
        <taxon>Clathraceae</taxon>
        <taxon>Clathrus</taxon>
    </lineage>
</organism>
<keyword evidence="8" id="KW-1185">Reference proteome</keyword>
<comment type="function">
    <text evidence="5">Converts proline to delta-1-pyrroline-5-carboxylate.</text>
</comment>
<comment type="caution">
    <text evidence="7">The sequence shown here is derived from an EMBL/GenBank/DDBJ whole genome shotgun (WGS) entry which is preliminary data.</text>
</comment>
<evidence type="ECO:0000256" key="4">
    <source>
        <dbReference type="ARBA" id="ARBA00023062"/>
    </source>
</evidence>
<dbReference type="GO" id="GO:0071949">
    <property type="term" value="F:FAD binding"/>
    <property type="evidence" value="ECO:0007669"/>
    <property type="project" value="TreeGrafter"/>
</dbReference>
<feature type="domain" description="Proline dehydrogenase" evidence="6">
    <location>
        <begin position="129"/>
        <end position="502"/>
    </location>
</feature>
<protein>
    <recommendedName>
        <fullName evidence="2 5">Proline dehydrogenase</fullName>
        <ecNumber evidence="2 5">1.5.5.2</ecNumber>
    </recommendedName>
</protein>
<evidence type="ECO:0000256" key="5">
    <source>
        <dbReference type="RuleBase" id="RU364054"/>
    </source>
</evidence>
<gene>
    <name evidence="7" type="ORF">Clacol_003615</name>
</gene>
<evidence type="ECO:0000313" key="8">
    <source>
        <dbReference type="Proteomes" id="UP001050691"/>
    </source>
</evidence>
<dbReference type="GO" id="GO:0004657">
    <property type="term" value="F:proline dehydrogenase activity"/>
    <property type="evidence" value="ECO:0007669"/>
    <property type="project" value="UniProtKB-EC"/>
</dbReference>
<dbReference type="Proteomes" id="UP001050691">
    <property type="component" value="Unassembled WGS sequence"/>
</dbReference>
<evidence type="ECO:0000259" key="6">
    <source>
        <dbReference type="Pfam" id="PF01619"/>
    </source>
</evidence>
<evidence type="ECO:0000256" key="2">
    <source>
        <dbReference type="ARBA" id="ARBA00012695"/>
    </source>
</evidence>
<dbReference type="GO" id="GO:0005739">
    <property type="term" value="C:mitochondrion"/>
    <property type="evidence" value="ECO:0007669"/>
    <property type="project" value="TreeGrafter"/>
</dbReference>
<dbReference type="EMBL" id="BPWL01000004">
    <property type="protein sequence ID" value="GJJ09393.1"/>
    <property type="molecule type" value="Genomic_DNA"/>
</dbReference>
<keyword evidence="4 5" id="KW-0642">Proline metabolism</keyword>
<comment type="catalytic activity">
    <reaction evidence="5">
        <text>L-proline + a quinone = (S)-1-pyrroline-5-carboxylate + a quinol + H(+)</text>
        <dbReference type="Rhea" id="RHEA:23784"/>
        <dbReference type="ChEBI" id="CHEBI:15378"/>
        <dbReference type="ChEBI" id="CHEBI:17388"/>
        <dbReference type="ChEBI" id="CHEBI:24646"/>
        <dbReference type="ChEBI" id="CHEBI:60039"/>
        <dbReference type="ChEBI" id="CHEBI:132124"/>
        <dbReference type="EC" id="1.5.5.2"/>
    </reaction>
</comment>
<dbReference type="Pfam" id="PF01619">
    <property type="entry name" value="Pro_dh"/>
    <property type="match status" value="1"/>
</dbReference>
<comment type="cofactor">
    <cofactor evidence="5">
        <name>FAD</name>
        <dbReference type="ChEBI" id="CHEBI:57692"/>
    </cofactor>
</comment>
<evidence type="ECO:0000313" key="7">
    <source>
        <dbReference type="EMBL" id="GJJ09393.1"/>
    </source>
</evidence>
<dbReference type="AlphaFoldDB" id="A0AAV5A7F3"/>
<dbReference type="InterPro" id="IPR002872">
    <property type="entry name" value="Proline_DH_dom"/>
</dbReference>
<proteinExistence type="inferred from homology"/>
<accession>A0AAV5A7F3</accession>
<dbReference type="SUPFAM" id="SSF51730">
    <property type="entry name" value="FAD-linked oxidoreductase"/>
    <property type="match status" value="1"/>
</dbReference>
<evidence type="ECO:0000256" key="1">
    <source>
        <dbReference type="ARBA" id="ARBA00005869"/>
    </source>
</evidence>
<reference evidence="7" key="1">
    <citation type="submission" date="2021-10" db="EMBL/GenBank/DDBJ databases">
        <title>De novo Genome Assembly of Clathrus columnatus (Basidiomycota, Fungi) Using Illumina and Nanopore Sequence Data.</title>
        <authorList>
            <person name="Ogiso-Tanaka E."/>
            <person name="Itagaki H."/>
            <person name="Hosoya T."/>
            <person name="Hosaka K."/>
        </authorList>
    </citation>
    <scope>NUCLEOTIDE SEQUENCE</scope>
    <source>
        <strain evidence="7">MO-923</strain>
    </source>
</reference>
<keyword evidence="5" id="KW-0285">Flavoprotein</keyword>
<keyword evidence="5" id="KW-0274">FAD</keyword>
<dbReference type="InterPro" id="IPR015659">
    <property type="entry name" value="Proline_oxidase"/>
</dbReference>
<dbReference type="GO" id="GO:0010133">
    <property type="term" value="P:L-proline catabolic process to L-glutamate"/>
    <property type="evidence" value="ECO:0007669"/>
    <property type="project" value="TreeGrafter"/>
</dbReference>
<comment type="similarity">
    <text evidence="1 5">Belongs to the proline oxidase family.</text>
</comment>
<dbReference type="InterPro" id="IPR029041">
    <property type="entry name" value="FAD-linked_oxidoreductase-like"/>
</dbReference>
<name>A0AAV5A7F3_9AGAM</name>
<dbReference type="PANTHER" id="PTHR13914:SF0">
    <property type="entry name" value="PROLINE DEHYDROGENASE 1, MITOCHONDRIAL"/>
    <property type="match status" value="1"/>
</dbReference>
<evidence type="ECO:0000256" key="3">
    <source>
        <dbReference type="ARBA" id="ARBA00023002"/>
    </source>
</evidence>
<dbReference type="Gene3D" id="3.20.20.220">
    <property type="match status" value="1"/>
</dbReference>
<sequence>MVFLRRPASFSRYYATLSKSRKTSHVKRGVCLFSVLGGSAYCLNTKTIHADNDSNDTALRHTPLSTLLRSYVVYSLCSLPIIVNNSPAVISAVTAVPGLKQIAEVVIRYTFFAQFVGGDTAEDTLPILAKLRHNNIGALLAYSVEVDEDEADKDKSKIASPNQVYKSNIEETINSIDVAADFEEQYRSKFSGKTWVAVKLTALLPRADSLIKLSDHLIRTRPSSKSSQLLPGIPNTSDLQSLIEGRGPADLTQDDIKDLKELYISLTRIVERAYQRNVKIIIDAEYTWYQPAIDAFTFSLMRRYNNRIPDSTPNSYLPLVYGTYQAYLKRTPQFLAQSLKDARDNGYALGVKLVRGAYHHFELTAAPSPDVCPVWSTKPETDNCFDSCADVLISTLKDGQLKKVNLGILFGTHNTASCDKILGKLVKNGLAAYVEGKFMLKDRVAEHCAIAQLYGMSDSLTDSLVEKVHSSTPFIIKYIPYGPLLAVMPYLGRRAIENSSILSGDGGAIAERQRVGKELRRRLFGGLTIF</sequence>
<dbReference type="EC" id="1.5.5.2" evidence="2 5"/>